<evidence type="ECO:0000256" key="1">
    <source>
        <dbReference type="SAM" id="Phobius"/>
    </source>
</evidence>
<proteinExistence type="predicted"/>
<keyword evidence="1" id="KW-1133">Transmembrane helix</keyword>
<protein>
    <submittedName>
        <fullName evidence="2">Uncharacterized protein</fullName>
    </submittedName>
</protein>
<keyword evidence="1" id="KW-0812">Transmembrane</keyword>
<gene>
    <name evidence="2" type="ORF">TPR58_11470</name>
</gene>
<dbReference type="RefSeq" id="WP_346246798.1">
    <property type="nucleotide sequence ID" value="NZ_JBDIZK010000006.1"/>
</dbReference>
<dbReference type="EMBL" id="JBDIZK010000006">
    <property type="protein sequence ID" value="MEN3747789.1"/>
    <property type="molecule type" value="Genomic_DNA"/>
</dbReference>
<dbReference type="Proteomes" id="UP001427805">
    <property type="component" value="Unassembled WGS sequence"/>
</dbReference>
<keyword evidence="3" id="KW-1185">Reference proteome</keyword>
<evidence type="ECO:0000313" key="2">
    <source>
        <dbReference type="EMBL" id="MEN3747789.1"/>
    </source>
</evidence>
<keyword evidence="1" id="KW-0472">Membrane</keyword>
<comment type="caution">
    <text evidence="2">The sequence shown here is derived from an EMBL/GenBank/DDBJ whole genome shotgun (WGS) entry which is preliminary data.</text>
</comment>
<accession>A0ABV0B895</accession>
<reference evidence="2 3" key="1">
    <citation type="submission" date="2024-05" db="EMBL/GenBank/DDBJ databases">
        <title>Sphingomonas sp. HF-S3 16S ribosomal RNA gene Genome sequencing and assembly.</title>
        <authorList>
            <person name="Lee H."/>
        </authorList>
    </citation>
    <scope>NUCLEOTIDE SEQUENCE [LARGE SCALE GENOMIC DNA]</scope>
    <source>
        <strain evidence="2 3">HF-S3</strain>
    </source>
</reference>
<name>A0ABV0B895_9SPHN</name>
<sequence>MTEFDTMRLVYLLAALVLVSSAFWGQRFQLGKMLRLGLIWVGIFIIVFLIADNRHAIGRAIGIVPADSVPADDDAGPRDDRPRSDIVLRIDAGGAGRA</sequence>
<feature type="transmembrane region" description="Helical" evidence="1">
    <location>
        <begin position="35"/>
        <end position="51"/>
    </location>
</feature>
<evidence type="ECO:0000313" key="3">
    <source>
        <dbReference type="Proteomes" id="UP001427805"/>
    </source>
</evidence>
<organism evidence="2 3">
    <name type="scientific">Sphingomonas rustica</name>
    <dbReference type="NCBI Taxonomy" id="3103142"/>
    <lineage>
        <taxon>Bacteria</taxon>
        <taxon>Pseudomonadati</taxon>
        <taxon>Pseudomonadota</taxon>
        <taxon>Alphaproteobacteria</taxon>
        <taxon>Sphingomonadales</taxon>
        <taxon>Sphingomonadaceae</taxon>
        <taxon>Sphingomonas</taxon>
    </lineage>
</organism>